<dbReference type="PANTHER" id="PTHR12215">
    <property type="entry name" value="PHOSPHOPANTETHEINE TRANSFERASE"/>
    <property type="match status" value="1"/>
</dbReference>
<evidence type="ECO:0000313" key="5">
    <source>
        <dbReference type="Proteomes" id="UP000501346"/>
    </source>
</evidence>
<feature type="domain" description="4'-phosphopantetheinyl transferase" evidence="3">
    <location>
        <begin position="133"/>
        <end position="217"/>
    </location>
</feature>
<dbReference type="SUPFAM" id="SSF56214">
    <property type="entry name" value="4'-phosphopantetheinyl transferase"/>
    <property type="match status" value="2"/>
</dbReference>
<proteinExistence type="predicted"/>
<dbReference type="EMBL" id="CP048988">
    <property type="protein sequence ID" value="QID79407.1"/>
    <property type="molecule type" value="Genomic_DNA"/>
</dbReference>
<evidence type="ECO:0000313" key="4">
    <source>
        <dbReference type="EMBL" id="QID79407.1"/>
    </source>
</evidence>
<dbReference type="Gene3D" id="3.90.470.20">
    <property type="entry name" value="4'-phosphopantetheinyl transferase domain"/>
    <property type="match status" value="2"/>
</dbReference>
<dbReference type="GO" id="GO:0008897">
    <property type="term" value="F:holo-[acyl-carrier-protein] synthase activity"/>
    <property type="evidence" value="ECO:0007669"/>
    <property type="project" value="UniProtKB-EC"/>
</dbReference>
<dbReference type="PANTHER" id="PTHR12215:SF10">
    <property type="entry name" value="L-AMINOADIPATE-SEMIALDEHYDE DEHYDROGENASE-PHOSPHOPANTETHEINYL TRANSFERASE"/>
    <property type="match status" value="1"/>
</dbReference>
<keyword evidence="2" id="KW-0808">Transferase</keyword>
<gene>
    <name evidence="4" type="primary">LYS5_1</name>
    <name evidence="4" type="ORF">GRS66_001671</name>
</gene>
<dbReference type="EC" id="2.7.8.7" evidence="1"/>
<dbReference type="InterPro" id="IPR037143">
    <property type="entry name" value="4-PPantetheinyl_Trfase_dom_sf"/>
</dbReference>
<dbReference type="GO" id="GO:0000287">
    <property type="term" value="F:magnesium ion binding"/>
    <property type="evidence" value="ECO:0007669"/>
    <property type="project" value="InterPro"/>
</dbReference>
<dbReference type="OrthoDB" id="26719at2759"/>
<dbReference type="AlphaFoldDB" id="A0A6C1DS48"/>
<name>A0A6C1DS48_SACPS</name>
<dbReference type="Pfam" id="PF01648">
    <property type="entry name" value="ACPS"/>
    <property type="match status" value="1"/>
</dbReference>
<dbReference type="GO" id="GO:0019878">
    <property type="term" value="P:lysine biosynthetic process via aminoadipic acid"/>
    <property type="evidence" value="ECO:0007669"/>
    <property type="project" value="TreeGrafter"/>
</dbReference>
<evidence type="ECO:0000259" key="3">
    <source>
        <dbReference type="Pfam" id="PF01648"/>
    </source>
</evidence>
<reference evidence="4 5" key="1">
    <citation type="journal article" date="2019" name="BMC Genomics">
        <title>Chromosome level assembly and comparative genome analysis confirm lager-brewing yeasts originated from a single hybridization.</title>
        <authorList>
            <person name="Salazar A.N."/>
            <person name="Gorter de Vries A.R."/>
            <person name="van den Broek M."/>
            <person name="Brouwers N."/>
            <person name="de la Torre Cortes P."/>
            <person name="Kuijpers N.G.A."/>
            <person name="Daran J.G."/>
            <person name="Abeel T."/>
        </authorList>
    </citation>
    <scope>NUCLEOTIDE SEQUENCE [LARGE SCALE GENOMIC DNA]</scope>
    <source>
        <strain evidence="4 5">CBS 1483</strain>
    </source>
</reference>
<dbReference type="InterPro" id="IPR008278">
    <property type="entry name" value="4-PPantetheinyl_Trfase_dom"/>
</dbReference>
<sequence length="272" mass="30633">MVKTIEVVSEVSKVAGVRPWAGIFVVEIQEDILADEFTFEALMRTLPLASQARILNKKSFHDKCSSLCNQLLQLFGCSIVTGLNFQELKFDKGSFGKPLLDNNRFLPFSMTIGEQYVAMFLVKCVSTDEYQDVGIDIASPCNYGGREELELFKEVFSEREFNGLLKASDPCTIFTYLWSLKESYTKFTGTGLNTDLSLIDFGAISFFPAEGASMCITLDEVPLIFHSQWFNNEIVTICMPKSISDKINTNRPKLYNISLSTLIDYFIENDGL</sequence>
<protein>
    <recommendedName>
        <fullName evidence="1">holo-[acyl-carrier-protein] synthase</fullName>
        <ecNumber evidence="1">2.7.8.7</ecNumber>
    </recommendedName>
</protein>
<keyword evidence="5" id="KW-1185">Reference proteome</keyword>
<dbReference type="Proteomes" id="UP000501346">
    <property type="component" value="Chromosome ScVII"/>
</dbReference>
<dbReference type="InterPro" id="IPR050559">
    <property type="entry name" value="P-Pant_transferase_sf"/>
</dbReference>
<evidence type="ECO:0000256" key="1">
    <source>
        <dbReference type="ARBA" id="ARBA00013172"/>
    </source>
</evidence>
<accession>A0A6C1DS48</accession>
<organism evidence="4 5">
    <name type="scientific">Saccharomyces pastorianus</name>
    <name type="common">Lager yeast</name>
    <name type="synonym">Saccharomyces cerevisiae x Saccharomyces eubayanus</name>
    <dbReference type="NCBI Taxonomy" id="27292"/>
    <lineage>
        <taxon>Eukaryota</taxon>
        <taxon>Fungi</taxon>
        <taxon>Dikarya</taxon>
        <taxon>Ascomycota</taxon>
        <taxon>Saccharomycotina</taxon>
        <taxon>Saccharomycetes</taxon>
        <taxon>Saccharomycetales</taxon>
        <taxon>Saccharomycetaceae</taxon>
        <taxon>Saccharomyces</taxon>
    </lineage>
</organism>
<evidence type="ECO:0000256" key="2">
    <source>
        <dbReference type="ARBA" id="ARBA00022679"/>
    </source>
</evidence>
<dbReference type="GO" id="GO:0005829">
    <property type="term" value="C:cytosol"/>
    <property type="evidence" value="ECO:0007669"/>
    <property type="project" value="TreeGrafter"/>
</dbReference>